<feature type="domain" description="HTH arsR-type" evidence="5">
    <location>
        <begin position="1"/>
        <end position="90"/>
    </location>
</feature>
<organism evidence="6 7">
    <name type="scientific">Geothermobacter hydrogeniphilus</name>
    <dbReference type="NCBI Taxonomy" id="1969733"/>
    <lineage>
        <taxon>Bacteria</taxon>
        <taxon>Pseudomonadati</taxon>
        <taxon>Thermodesulfobacteriota</taxon>
        <taxon>Desulfuromonadia</taxon>
        <taxon>Desulfuromonadales</taxon>
        <taxon>Geothermobacteraceae</taxon>
        <taxon>Geothermobacter</taxon>
    </lineage>
</organism>
<evidence type="ECO:0000256" key="4">
    <source>
        <dbReference type="SAM" id="MobiDB-lite"/>
    </source>
</evidence>
<evidence type="ECO:0000256" key="1">
    <source>
        <dbReference type="ARBA" id="ARBA00023015"/>
    </source>
</evidence>
<dbReference type="InterPro" id="IPR036388">
    <property type="entry name" value="WH-like_DNA-bd_sf"/>
</dbReference>
<dbReference type="NCBIfam" id="NF033788">
    <property type="entry name" value="HTH_metalloreg"/>
    <property type="match status" value="1"/>
</dbReference>
<dbReference type="Proteomes" id="UP000193136">
    <property type="component" value="Unassembled WGS sequence"/>
</dbReference>
<comment type="caution">
    <text evidence="6">The sequence shown here is derived from an EMBL/GenBank/DDBJ whole genome shotgun (WGS) entry which is preliminary data.</text>
</comment>
<name>A0A1X0Y3V9_9BACT</name>
<dbReference type="Gene3D" id="1.10.10.10">
    <property type="entry name" value="Winged helix-like DNA-binding domain superfamily/Winged helix DNA-binding domain"/>
    <property type="match status" value="1"/>
</dbReference>
<keyword evidence="3" id="KW-0804">Transcription</keyword>
<keyword evidence="1" id="KW-0805">Transcription regulation</keyword>
<evidence type="ECO:0000256" key="2">
    <source>
        <dbReference type="ARBA" id="ARBA00023125"/>
    </source>
</evidence>
<dbReference type="Pfam" id="PF01022">
    <property type="entry name" value="HTH_5"/>
    <property type="match status" value="1"/>
</dbReference>
<evidence type="ECO:0000313" key="7">
    <source>
        <dbReference type="Proteomes" id="UP000193136"/>
    </source>
</evidence>
<evidence type="ECO:0000259" key="5">
    <source>
        <dbReference type="PROSITE" id="PS50987"/>
    </source>
</evidence>
<dbReference type="OrthoDB" id="9800238at2"/>
<keyword evidence="2" id="KW-0238">DNA-binding</keyword>
<accession>A0A1X0Y3V9</accession>
<dbReference type="PROSITE" id="PS50987">
    <property type="entry name" value="HTH_ARSR_2"/>
    <property type="match status" value="1"/>
</dbReference>
<gene>
    <name evidence="6" type="ORF">B5V00_09090</name>
</gene>
<dbReference type="AlphaFoldDB" id="A0A1X0Y3V9"/>
<protein>
    <recommendedName>
        <fullName evidence="5">HTH arsR-type domain-containing protein</fullName>
    </recommendedName>
</protein>
<dbReference type="STRING" id="1969733.B5V00_09090"/>
<dbReference type="PANTHER" id="PTHR43132:SF2">
    <property type="entry name" value="ARSENICAL RESISTANCE OPERON REPRESSOR ARSR-RELATED"/>
    <property type="match status" value="1"/>
</dbReference>
<reference evidence="6 7" key="1">
    <citation type="submission" date="2017-03" db="EMBL/GenBank/DDBJ databases">
        <title>Genome sequence of Geothermobacter sp. EPR-M, Deep-Sea Iron Reducer.</title>
        <authorList>
            <person name="Tully B."/>
            <person name="Savalia P."/>
            <person name="Abuyen K."/>
            <person name="Baughan C."/>
            <person name="Romero E."/>
            <person name="Ronkowski C."/>
            <person name="Torres B."/>
            <person name="Tremblay J."/>
            <person name="Trujillo A."/>
            <person name="Tyler M."/>
            <person name="Perez-Rodriguez I."/>
            <person name="Amend J."/>
        </authorList>
    </citation>
    <scope>NUCLEOTIDE SEQUENCE [LARGE SCALE GENOMIC DNA]</scope>
    <source>
        <strain evidence="6 7">EPR-M</strain>
    </source>
</reference>
<dbReference type="InterPro" id="IPR011991">
    <property type="entry name" value="ArsR-like_HTH"/>
</dbReference>
<dbReference type="PANTHER" id="PTHR43132">
    <property type="entry name" value="ARSENICAL RESISTANCE OPERON REPRESSOR ARSR-RELATED"/>
    <property type="match status" value="1"/>
</dbReference>
<dbReference type="PRINTS" id="PR00778">
    <property type="entry name" value="HTHARSR"/>
</dbReference>
<dbReference type="GO" id="GO:0003700">
    <property type="term" value="F:DNA-binding transcription factor activity"/>
    <property type="evidence" value="ECO:0007669"/>
    <property type="project" value="InterPro"/>
</dbReference>
<dbReference type="InterPro" id="IPR051011">
    <property type="entry name" value="Metal_resp_trans_reg"/>
</dbReference>
<dbReference type="RefSeq" id="WP_085010469.1">
    <property type="nucleotide sequence ID" value="NZ_NAAD01000010.1"/>
</dbReference>
<evidence type="ECO:0000256" key="3">
    <source>
        <dbReference type="ARBA" id="ARBA00023163"/>
    </source>
</evidence>
<proteinExistence type="predicted"/>
<dbReference type="CDD" id="cd00090">
    <property type="entry name" value="HTH_ARSR"/>
    <property type="match status" value="1"/>
</dbReference>
<evidence type="ECO:0000313" key="6">
    <source>
        <dbReference type="EMBL" id="ORJ59819.1"/>
    </source>
</evidence>
<feature type="region of interest" description="Disordered" evidence="4">
    <location>
        <begin position="103"/>
        <end position="126"/>
    </location>
</feature>
<dbReference type="EMBL" id="NAAD01000010">
    <property type="protein sequence ID" value="ORJ59819.1"/>
    <property type="molecule type" value="Genomic_DNA"/>
</dbReference>
<sequence length="126" mass="14568">MREYARFFKALSDPTRLRILLLLSRGELSVGDLTRSLKLPQSTVSRHLAYLRGAGWVDDRRDGVRIIYQLVKSGIDMQRRLLFLLEKELYDLPVVQQDFKARDNLKQAQPARQAPTAGVPPDRSYR</sequence>
<dbReference type="SUPFAM" id="SSF46785">
    <property type="entry name" value="Winged helix' DNA-binding domain"/>
    <property type="match status" value="1"/>
</dbReference>
<dbReference type="GO" id="GO:0003677">
    <property type="term" value="F:DNA binding"/>
    <property type="evidence" value="ECO:0007669"/>
    <property type="project" value="UniProtKB-KW"/>
</dbReference>
<dbReference type="InterPro" id="IPR001845">
    <property type="entry name" value="HTH_ArsR_DNA-bd_dom"/>
</dbReference>
<keyword evidence="7" id="KW-1185">Reference proteome</keyword>
<dbReference type="InterPro" id="IPR036390">
    <property type="entry name" value="WH_DNA-bd_sf"/>
</dbReference>
<dbReference type="SMART" id="SM00418">
    <property type="entry name" value="HTH_ARSR"/>
    <property type="match status" value="1"/>
</dbReference>